<evidence type="ECO:0000256" key="1">
    <source>
        <dbReference type="PROSITE-ProRule" id="PRU00221"/>
    </source>
</evidence>
<feature type="compositionally biased region" description="Basic and acidic residues" evidence="2">
    <location>
        <begin position="955"/>
        <end position="970"/>
    </location>
</feature>
<gene>
    <name evidence="3" type="ORF">TRFO_26143</name>
</gene>
<evidence type="ECO:0000313" key="4">
    <source>
        <dbReference type="Proteomes" id="UP000179807"/>
    </source>
</evidence>
<feature type="compositionally biased region" description="Basic and acidic residues" evidence="2">
    <location>
        <begin position="892"/>
        <end position="907"/>
    </location>
</feature>
<dbReference type="SUPFAM" id="SSF50978">
    <property type="entry name" value="WD40 repeat-like"/>
    <property type="match status" value="2"/>
</dbReference>
<keyword evidence="1" id="KW-0853">WD repeat</keyword>
<dbReference type="InterPro" id="IPR015943">
    <property type="entry name" value="WD40/YVTN_repeat-like_dom_sf"/>
</dbReference>
<feature type="compositionally biased region" description="Acidic residues" evidence="2">
    <location>
        <begin position="1042"/>
        <end position="1052"/>
    </location>
</feature>
<dbReference type="EMBL" id="MLAK01000741">
    <property type="protein sequence ID" value="OHT05933.1"/>
    <property type="molecule type" value="Genomic_DNA"/>
</dbReference>
<feature type="compositionally biased region" description="Basic and acidic residues" evidence="2">
    <location>
        <begin position="754"/>
        <end position="791"/>
    </location>
</feature>
<dbReference type="SMART" id="SM00320">
    <property type="entry name" value="WD40"/>
    <property type="match status" value="2"/>
</dbReference>
<feature type="compositionally biased region" description="Low complexity" evidence="2">
    <location>
        <begin position="1146"/>
        <end position="1159"/>
    </location>
</feature>
<feature type="region of interest" description="Disordered" evidence="2">
    <location>
        <begin position="754"/>
        <end position="1121"/>
    </location>
</feature>
<feature type="compositionally biased region" description="Polar residues" evidence="2">
    <location>
        <begin position="877"/>
        <end position="891"/>
    </location>
</feature>
<keyword evidence="4" id="KW-1185">Reference proteome</keyword>
<feature type="compositionally biased region" description="Low complexity" evidence="2">
    <location>
        <begin position="1412"/>
        <end position="1437"/>
    </location>
</feature>
<feature type="compositionally biased region" description="Basic and acidic residues" evidence="2">
    <location>
        <begin position="1098"/>
        <end position="1109"/>
    </location>
</feature>
<dbReference type="PANTHER" id="PTHR45532:SF1">
    <property type="entry name" value="WD REPEAT-CONTAINING PROTEIN 97"/>
    <property type="match status" value="1"/>
</dbReference>
<dbReference type="Gene3D" id="2.130.10.10">
    <property type="entry name" value="YVTN repeat-like/Quinoprotein amine dehydrogenase"/>
    <property type="match status" value="1"/>
</dbReference>
<feature type="compositionally biased region" description="Basic and acidic residues" evidence="2">
    <location>
        <begin position="819"/>
        <end position="828"/>
    </location>
</feature>
<evidence type="ECO:0000313" key="3">
    <source>
        <dbReference type="EMBL" id="OHT05933.1"/>
    </source>
</evidence>
<dbReference type="Proteomes" id="UP000179807">
    <property type="component" value="Unassembled WGS sequence"/>
</dbReference>
<feature type="compositionally biased region" description="Basic residues" evidence="2">
    <location>
        <begin position="1160"/>
        <end position="1172"/>
    </location>
</feature>
<protein>
    <submittedName>
        <fullName evidence="3">Uncharacterized protein</fullName>
    </submittedName>
</protein>
<feature type="repeat" description="WD" evidence="1">
    <location>
        <begin position="557"/>
        <end position="587"/>
    </location>
</feature>
<reference evidence="3" key="1">
    <citation type="submission" date="2016-10" db="EMBL/GenBank/DDBJ databases">
        <authorList>
            <person name="Benchimol M."/>
            <person name="Almeida L.G."/>
            <person name="Vasconcelos A.T."/>
            <person name="Perreira-Neves A."/>
            <person name="Rosa I.A."/>
            <person name="Tasca T."/>
            <person name="Bogo M.R."/>
            <person name="de Souza W."/>
        </authorList>
    </citation>
    <scope>NUCLEOTIDE SEQUENCE [LARGE SCALE GENOMIC DNA]</scope>
    <source>
        <strain evidence="3">K</strain>
    </source>
</reference>
<comment type="caution">
    <text evidence="3">The sequence shown here is derived from an EMBL/GenBank/DDBJ whole genome shotgun (WGS) entry which is preliminary data.</text>
</comment>
<dbReference type="PANTHER" id="PTHR45532">
    <property type="entry name" value="WD REPEAT-CONTAINING PROTEIN 97"/>
    <property type="match status" value="1"/>
</dbReference>
<accession>A0A1J4K919</accession>
<dbReference type="VEuPathDB" id="TrichDB:TRFO_26143"/>
<dbReference type="InterPro" id="IPR001680">
    <property type="entry name" value="WD40_rpt"/>
</dbReference>
<proteinExistence type="predicted"/>
<feature type="region of interest" description="Disordered" evidence="2">
    <location>
        <begin position="1137"/>
        <end position="1172"/>
    </location>
</feature>
<dbReference type="InterPro" id="IPR036322">
    <property type="entry name" value="WD40_repeat_dom_sf"/>
</dbReference>
<dbReference type="RefSeq" id="XP_068359069.1">
    <property type="nucleotide sequence ID" value="XM_068504771.1"/>
</dbReference>
<dbReference type="GeneID" id="94839475"/>
<name>A0A1J4K919_9EUKA</name>
<feature type="compositionally biased region" description="Polar residues" evidence="2">
    <location>
        <begin position="908"/>
        <end position="926"/>
    </location>
</feature>
<feature type="compositionally biased region" description="Acidic residues" evidence="2">
    <location>
        <begin position="806"/>
        <end position="818"/>
    </location>
</feature>
<evidence type="ECO:0000256" key="2">
    <source>
        <dbReference type="SAM" id="MobiDB-lite"/>
    </source>
</evidence>
<organism evidence="3 4">
    <name type="scientific">Tritrichomonas foetus</name>
    <dbReference type="NCBI Taxonomy" id="1144522"/>
    <lineage>
        <taxon>Eukaryota</taxon>
        <taxon>Metamonada</taxon>
        <taxon>Parabasalia</taxon>
        <taxon>Tritrichomonadida</taxon>
        <taxon>Tritrichomonadidae</taxon>
        <taxon>Tritrichomonas</taxon>
    </lineage>
</organism>
<feature type="region of interest" description="Disordered" evidence="2">
    <location>
        <begin position="1399"/>
        <end position="1437"/>
    </location>
</feature>
<feature type="compositionally biased region" description="Basic residues" evidence="2">
    <location>
        <begin position="792"/>
        <end position="801"/>
    </location>
</feature>
<feature type="compositionally biased region" description="Polar residues" evidence="2">
    <location>
        <begin position="994"/>
        <end position="1008"/>
    </location>
</feature>
<sequence length="1604" mass="183112">MRNLKFGLQAKYQINTGVASANTYFPLNGHEFLATTRGGMYKCENEIIKKVYNIKCSTAVLVKEYNLIVTVSAIGGELSVMMTDDIETPLISRFKTDQIGIFHILYSHKSKVLITVGSGIYVWKLNVKMPVRITSIHKPEVSITLHSKHSLNYDTSILNPPSFDYESELLYLPTKNGFAGFDIDGKEKKLFTKVESTAQTASSLCFENKKFLTARHADGFHLWTKNGTLLKKIPGGVSSILAIRFINRHFALFMDSNLYIFIIDIKTSKFFHCITLPSKPNSLTIIHKECPYLAICHGSQITMLEIVLPWTVWKGMTTQPYFIQRCPKINEAARVLIYCKSSIFSFLSPKDARNLTSAVDTQPSAPLSHFYDRGLFIEHSFDQTNTFVETTRVSQISENKRDLLFITTVGSNTSIFSTGDNPCKVFKTLEIQISSIVICKIDESFMYCFSNNQGELIFYNYSDLAFQKRILITKNWIKKIHYHHQSNSIIVVFENEVHLFDLLSFKDIQKITIKDGSNSHLIGNLLLFGCKTGFLDSCFVECVDGNYKLSVFEDNFGHYHDDCITNFAFSSDFFITVSLDRTLKIWNYHLSLLCEITFPFPLYACEILNGSRDILVGTDNEILVVKGLKVFRGQIDSEIPEIDNFDRISDSLTTQLMTLAQKQEEEEIEDSFLASRQKLDNQFASTHQPLKLNSKIKRFNDFSNSLKPGQYEKPASLKKIDDEISAEERERKFQEMNMLNEKTDTKAFQDKLRAEMKAKAEEEERKKKEEEEKARKEAEEKENKEKAEEEKKKKKKVKKVKRIEQELENNIEDIENEIEPQKVERNDNDDNNDDLFLEKQQELPQPEEEEETPVPQKRERPKPAPPKSTAPRPSRPFRSNVSATENSCSDTNKSDMKSDQSDNEKSTAPESMIKNTSVSKHSSNEPSLVLKAPRKKKTTEKENSNKTNIGNIENNKSEERNSDSSTHDNLTDNSDSEDVNVYINQDESIEKEVNNQNEINKIPKNSASKGKEKMINEGIKSQKSKENIKKTQTHKKTNSKEDNDDCFSDDSDNYTNTAIKRRIHSHLPPQKTKIDPKSIYGKSKGKNDKLYKNSITNKNDEVCEEDGSHPKLHSNKQRTESWHKTGKLIKMQETQTENDNLEQNDKQNSNSNNSKTNSKGNKHNSIIKKSKSKTSYITNTSIKNEIIQNGTKDSQNEKIVLKVQERAPTPTPKYKKTPIFTSIRKIERNPHYQRCKTPPVFPTKELFVLPGPEIILDKEAVIKKIIWGHIELIPLLKRFTNIERKKAIEKFKKECFEETNKIIENENETEKDTSIIINLTQKFNSRKNTPLFETEVGKTAKTSKNVNVAPVSFHDGSVLQHLYPPQQPSPSRVVRLKTANNNNEPSLSAISFQPLETLHESIPPKSPNHHQNVNTNNPSANSSSNSPVNYPSNKNNNNATSNIISSDIVCGVSIFNKNSLTKEKNHHIKNNDINSITSFNITSPNKGNSQMESINERKIREKHLETIFKSNQKIPPLNLHSRKESPNLVKPPLTAFGQDSRSARRFKSAYSFPHFSSRPVISMKQIVSTRKSEIETRIQGLRVGNFRNASPPVLFRPNVGKNSK</sequence>
<dbReference type="PROSITE" id="PS50082">
    <property type="entry name" value="WD_REPEATS_2"/>
    <property type="match status" value="1"/>
</dbReference>